<gene>
    <name evidence="2" type="ORF">HNQ59_003520</name>
</gene>
<dbReference type="InterPro" id="IPR025349">
    <property type="entry name" value="DUF4253"/>
</dbReference>
<proteinExistence type="predicted"/>
<protein>
    <recommendedName>
        <fullName evidence="1">DUF4253 domain-containing protein</fullName>
    </recommendedName>
</protein>
<reference evidence="2 3" key="1">
    <citation type="submission" date="2020-08" db="EMBL/GenBank/DDBJ databases">
        <title>Genomic Encyclopedia of Type Strains, Phase IV (KMG-IV): sequencing the most valuable type-strain genomes for metagenomic binning, comparative biology and taxonomic classification.</title>
        <authorList>
            <person name="Goeker M."/>
        </authorList>
    </citation>
    <scope>NUCLEOTIDE SEQUENCE [LARGE SCALE GENOMIC DNA]</scope>
    <source>
        <strain evidence="2 3">DSM 27165</strain>
    </source>
</reference>
<organism evidence="2 3">
    <name type="scientific">Chitinivorax tropicus</name>
    <dbReference type="NCBI Taxonomy" id="714531"/>
    <lineage>
        <taxon>Bacteria</taxon>
        <taxon>Pseudomonadati</taxon>
        <taxon>Pseudomonadota</taxon>
        <taxon>Betaproteobacteria</taxon>
        <taxon>Chitinivorax</taxon>
    </lineage>
</organism>
<dbReference type="AlphaFoldDB" id="A0A840MV54"/>
<evidence type="ECO:0000259" key="1">
    <source>
        <dbReference type="Pfam" id="PF14062"/>
    </source>
</evidence>
<feature type="domain" description="DUF4253" evidence="1">
    <location>
        <begin position="115"/>
        <end position="221"/>
    </location>
</feature>
<dbReference type="RefSeq" id="WP_184041610.1">
    <property type="nucleotide sequence ID" value="NZ_JACHHY010000027.1"/>
</dbReference>
<name>A0A840MV54_9PROT</name>
<dbReference type="EMBL" id="JACHHY010000027">
    <property type="protein sequence ID" value="MBB5020203.1"/>
    <property type="molecule type" value="Genomic_DNA"/>
</dbReference>
<keyword evidence="3" id="KW-1185">Reference proteome</keyword>
<evidence type="ECO:0000313" key="3">
    <source>
        <dbReference type="Proteomes" id="UP000575898"/>
    </source>
</evidence>
<dbReference type="Proteomes" id="UP000575898">
    <property type="component" value="Unassembled WGS sequence"/>
</dbReference>
<comment type="caution">
    <text evidence="2">The sequence shown here is derived from an EMBL/GenBank/DDBJ whole genome shotgun (WGS) entry which is preliminary data.</text>
</comment>
<sequence length="221" mass="25199">MREFGFEVMAVPGAEALATLNRLKSENRGYPVLLGDSDSVLALSENLQDVEDSVEELIENAEKLNPRSWLITRAKNDSEYYRAPRGDWPDDEEPSEGLISHLDLSTGQPLEKVYIAMVPTTESWKVPCYLKMGGWNECPFPEVHASLFRKWGEEYGARVVAVTSSTIEFEVERPPRTRDEAITLAKEQYVYCIDIVEQGTETIEQLAASLLNGRTWFFWWD</sequence>
<evidence type="ECO:0000313" key="2">
    <source>
        <dbReference type="EMBL" id="MBB5020203.1"/>
    </source>
</evidence>
<dbReference type="Pfam" id="PF14062">
    <property type="entry name" value="DUF4253"/>
    <property type="match status" value="1"/>
</dbReference>
<accession>A0A840MV54</accession>